<dbReference type="Proteomes" id="UP000190837">
    <property type="component" value="Unassembled WGS sequence"/>
</dbReference>
<keyword evidence="1" id="KW-1133">Transmembrane helix</keyword>
<accession>A0A1C3H5H8</accession>
<feature type="transmembrane region" description="Helical" evidence="1">
    <location>
        <begin position="99"/>
        <end position="119"/>
    </location>
</feature>
<organism evidence="2 3">
    <name type="scientific">Cardiobacterium hominis</name>
    <dbReference type="NCBI Taxonomy" id="2718"/>
    <lineage>
        <taxon>Bacteria</taxon>
        <taxon>Pseudomonadati</taxon>
        <taxon>Pseudomonadota</taxon>
        <taxon>Gammaproteobacteria</taxon>
        <taxon>Cardiobacteriales</taxon>
        <taxon>Cardiobacteriaceae</taxon>
        <taxon>Cardiobacterium</taxon>
    </lineage>
</organism>
<dbReference type="AlphaFoldDB" id="A0A1C3H5H8"/>
<feature type="transmembrane region" description="Helical" evidence="1">
    <location>
        <begin position="63"/>
        <end position="93"/>
    </location>
</feature>
<reference evidence="3" key="1">
    <citation type="submission" date="2016-04" db="EMBL/GenBank/DDBJ databases">
        <authorList>
            <person name="Tagini F."/>
        </authorList>
    </citation>
    <scope>NUCLEOTIDE SEQUENCE [LARGE SCALE GENOMIC DNA]</scope>
    <source>
        <strain evidence="3">CHUV0807</strain>
    </source>
</reference>
<evidence type="ECO:0000256" key="1">
    <source>
        <dbReference type="SAM" id="Phobius"/>
    </source>
</evidence>
<name>A0A1C3H5H8_9GAMM</name>
<proteinExistence type="predicted"/>
<evidence type="ECO:0000313" key="3">
    <source>
        <dbReference type="Proteomes" id="UP000190837"/>
    </source>
</evidence>
<protein>
    <submittedName>
        <fullName evidence="2">Uncharacterized protein</fullName>
    </submittedName>
</protein>
<sequence>MLLMNSVIFHDADGNEIGGKALAQLLSSQIVAEIKPARPILTLDAAQLPDDFQEKWYFGTSGVVLDCLIFLIFGGILAAMVIALFLSLFLATFNEPGDMHAVIIMMFFMVLLFAIMLRVSMDSIRNWISDIKLRSYIREVIYALINKDCIIGTMV</sequence>
<keyword evidence="1" id="KW-0812">Transmembrane</keyword>
<dbReference type="EMBL" id="FKLO01000064">
    <property type="protein sequence ID" value="SAM67905.1"/>
    <property type="molecule type" value="Genomic_DNA"/>
</dbReference>
<keyword evidence="1" id="KW-0472">Membrane</keyword>
<gene>
    <name evidence="2" type="ORF">CHUV0807_1855</name>
</gene>
<evidence type="ECO:0000313" key="2">
    <source>
        <dbReference type="EMBL" id="SAM67905.1"/>
    </source>
</evidence>